<feature type="domain" description="DUF5060" evidence="2">
    <location>
        <begin position="2"/>
        <end position="65"/>
    </location>
</feature>
<sequence>MKQYDVLEIDLIGCDPGNDWVHVNVLAEFVLNGKYYTRKGFYAGKGRYKVRFMPEEPGILHYNVSGIVQAAGEKQVEPASDGRHGMVKAEGTVFRYQDGTKYLPFGTTVYALLHQEHQVVEQTMETMKGSPFNKIRFCVFPKHYAFNDNEPKLFAFEKNEEGSWDVNRPCMEFWEELELRISQFDEMGVQVDLILFHPYDHWGFMHLNQEECLTYLEYVMRRISAYPNVWWSLANEYEQMTDFTKERWEEMAAFLGRNDGGGHLLSNHNFVHPWDFSNTDTTHVCLQDADAPKIPALSRKFGKPVIYDELGYEGNIPYSWGNLSAFEMVNRFWKIVCYGGYATHGETYMDDMNDDQCLWWSKGGILKGQSMERIGFLRKLTESFPGTPVLFKPEDSLQIENRAQLKQMLEQNIPGVSDNPVYICMSNMTDEEFTHMLEFFTDPVIHVGKEVYLKYFGDMCTIYGKMQLPEEHLYTVEIIDVWEMTRTVAAEHVNGIFEVKLPGKPGIAILAARETGE</sequence>
<dbReference type="Gene3D" id="2.60.40.3950">
    <property type="match status" value="1"/>
</dbReference>
<comment type="caution">
    <text evidence="4">The sequence shown here is derived from an EMBL/GenBank/DDBJ whole genome shotgun (WGS) entry which is preliminary data.</text>
</comment>
<dbReference type="AlphaFoldDB" id="A0A4U8QBY1"/>
<dbReference type="InterPro" id="IPR032260">
    <property type="entry name" value="DUF5060"/>
</dbReference>
<feature type="domain" description="DUF5605" evidence="3">
    <location>
        <begin position="443"/>
        <end position="509"/>
    </location>
</feature>
<organism evidence="4 5">
    <name type="scientific">Robinsoniella peoriensis</name>
    <dbReference type="NCBI Taxonomy" id="180332"/>
    <lineage>
        <taxon>Bacteria</taxon>
        <taxon>Bacillati</taxon>
        <taxon>Bacillota</taxon>
        <taxon>Clostridia</taxon>
        <taxon>Lachnospirales</taxon>
        <taxon>Lachnospiraceae</taxon>
        <taxon>Robinsoniella</taxon>
    </lineage>
</organism>
<evidence type="ECO:0000259" key="2">
    <source>
        <dbReference type="Pfam" id="PF16586"/>
    </source>
</evidence>
<dbReference type="RefSeq" id="WP_138001947.1">
    <property type="nucleotide sequence ID" value="NZ_QGQD01000023.1"/>
</dbReference>
<reference evidence="4 5" key="1">
    <citation type="journal article" date="2019" name="Anaerobe">
        <title>Detection of Robinsoniella peoriensis in multiple bone samples of a trauma patient.</title>
        <authorList>
            <person name="Schrottner P."/>
            <person name="Hartwich K."/>
            <person name="Bunk B."/>
            <person name="Schober I."/>
            <person name="Helbig S."/>
            <person name="Rudolph W.W."/>
            <person name="Gunzer F."/>
        </authorList>
    </citation>
    <scope>NUCLEOTIDE SEQUENCE [LARGE SCALE GENOMIC DNA]</scope>
    <source>
        <strain evidence="4 5">DSM 106044</strain>
    </source>
</reference>
<keyword evidence="5" id="KW-1185">Reference proteome</keyword>
<evidence type="ECO:0000313" key="4">
    <source>
        <dbReference type="EMBL" id="TLD02024.1"/>
    </source>
</evidence>
<dbReference type="EMBL" id="QGQD01000023">
    <property type="protein sequence ID" value="TLD02024.1"/>
    <property type="molecule type" value="Genomic_DNA"/>
</dbReference>
<evidence type="ECO:0000259" key="1">
    <source>
        <dbReference type="Pfam" id="PF13204"/>
    </source>
</evidence>
<dbReference type="PANTHER" id="PTHR37836:SF2">
    <property type="entry name" value="DUF4038 DOMAIN-CONTAINING PROTEIN"/>
    <property type="match status" value="1"/>
</dbReference>
<evidence type="ECO:0000259" key="3">
    <source>
        <dbReference type="Pfam" id="PF18310"/>
    </source>
</evidence>
<dbReference type="Pfam" id="PF18310">
    <property type="entry name" value="DUF5605"/>
    <property type="match status" value="1"/>
</dbReference>
<gene>
    <name evidence="4" type="ORF">DSM106044_01061</name>
</gene>
<dbReference type="InterPro" id="IPR013783">
    <property type="entry name" value="Ig-like_fold"/>
</dbReference>
<accession>A0A4U8QBY1</accession>
<dbReference type="InterPro" id="IPR017853">
    <property type="entry name" value="GH"/>
</dbReference>
<dbReference type="SUPFAM" id="SSF51445">
    <property type="entry name" value="(Trans)glycosidases"/>
    <property type="match status" value="1"/>
</dbReference>
<dbReference type="Pfam" id="PF13204">
    <property type="entry name" value="Apiosidase"/>
    <property type="match status" value="1"/>
</dbReference>
<protein>
    <submittedName>
        <fullName evidence="4">Putative endoglucanase</fullName>
    </submittedName>
</protein>
<dbReference type="PANTHER" id="PTHR37836">
    <property type="entry name" value="LMO1036 PROTEIN"/>
    <property type="match status" value="1"/>
</dbReference>
<dbReference type="STRING" id="180332.GCA_000797495_00492"/>
<evidence type="ECO:0000313" key="5">
    <source>
        <dbReference type="Proteomes" id="UP000306509"/>
    </source>
</evidence>
<feature type="domain" description="Apiosidase-like catalytic" evidence="1">
    <location>
        <begin position="90"/>
        <end position="384"/>
    </location>
</feature>
<dbReference type="Proteomes" id="UP000306509">
    <property type="component" value="Unassembled WGS sequence"/>
</dbReference>
<dbReference type="InterPro" id="IPR025277">
    <property type="entry name" value="Apiosidase-like_cat_dom"/>
</dbReference>
<dbReference type="Gene3D" id="3.20.20.80">
    <property type="entry name" value="Glycosidases"/>
    <property type="match status" value="1"/>
</dbReference>
<proteinExistence type="predicted"/>
<dbReference type="Pfam" id="PF16586">
    <property type="entry name" value="DUF5060"/>
    <property type="match status" value="1"/>
</dbReference>
<name>A0A4U8QBY1_9FIRM</name>
<dbReference type="Gene3D" id="2.60.40.10">
    <property type="entry name" value="Immunoglobulins"/>
    <property type="match status" value="1"/>
</dbReference>
<dbReference type="InterPro" id="IPR041239">
    <property type="entry name" value="DUF5605"/>
</dbReference>